<keyword evidence="2" id="KW-1185">Reference proteome</keyword>
<dbReference type="Proteomes" id="UP000490386">
    <property type="component" value="Unassembled WGS sequence"/>
</dbReference>
<sequence>MKLSRHDAAIRLDIPLEMAKRNGLPPYIAEEALAELDANPPAWLAQSRANRTGKRPVWATLTCEVCGTVEKVRPKKWWPEFTYVSCDNHDLDELPEPAAGTTREFSYGIGTRFTGVVDA</sequence>
<accession>A0A7J5B2I8</accession>
<name>A0A7J5B2I8_9MICO</name>
<dbReference type="RefSeq" id="WP_104241063.1">
    <property type="nucleotide sequence ID" value="NZ_WBJX01000002.1"/>
</dbReference>
<evidence type="ECO:0000313" key="1">
    <source>
        <dbReference type="EMBL" id="KAB1638237.1"/>
    </source>
</evidence>
<gene>
    <name evidence="1" type="ORF">F8O03_07505</name>
</gene>
<dbReference type="EMBL" id="WBJX01000002">
    <property type="protein sequence ID" value="KAB1638237.1"/>
    <property type="molecule type" value="Genomic_DNA"/>
</dbReference>
<dbReference type="OrthoDB" id="5112178at2"/>
<organism evidence="1 2">
    <name type="scientific">Pseudoclavibacter terrae</name>
    <dbReference type="NCBI Taxonomy" id="1530195"/>
    <lineage>
        <taxon>Bacteria</taxon>
        <taxon>Bacillati</taxon>
        <taxon>Actinomycetota</taxon>
        <taxon>Actinomycetes</taxon>
        <taxon>Micrococcales</taxon>
        <taxon>Microbacteriaceae</taxon>
        <taxon>Pseudoclavibacter</taxon>
    </lineage>
</organism>
<reference evidence="1 2" key="1">
    <citation type="submission" date="2019-09" db="EMBL/GenBank/DDBJ databases">
        <title>Phylogeny of genus Pseudoclavibacter and closely related genus.</title>
        <authorList>
            <person name="Li Y."/>
        </authorList>
    </citation>
    <scope>NUCLEOTIDE SEQUENCE [LARGE SCALE GENOMIC DNA]</scope>
    <source>
        <strain evidence="1 2">THG-MD12</strain>
    </source>
</reference>
<protein>
    <submittedName>
        <fullName evidence="1">Uncharacterized protein</fullName>
    </submittedName>
</protein>
<dbReference type="AlphaFoldDB" id="A0A7J5B2I8"/>
<comment type="caution">
    <text evidence="1">The sequence shown here is derived from an EMBL/GenBank/DDBJ whole genome shotgun (WGS) entry which is preliminary data.</text>
</comment>
<proteinExistence type="predicted"/>
<evidence type="ECO:0000313" key="2">
    <source>
        <dbReference type="Proteomes" id="UP000490386"/>
    </source>
</evidence>